<organism evidence="1 2">
    <name type="scientific">Babesia duncani</name>
    <dbReference type="NCBI Taxonomy" id="323732"/>
    <lineage>
        <taxon>Eukaryota</taxon>
        <taxon>Sar</taxon>
        <taxon>Alveolata</taxon>
        <taxon>Apicomplexa</taxon>
        <taxon>Aconoidasida</taxon>
        <taxon>Piroplasmida</taxon>
        <taxon>Babesiidae</taxon>
        <taxon>Babesia</taxon>
    </lineage>
</organism>
<accession>A0AAD9UNS4</accession>
<gene>
    <name evidence="1" type="ORF">BdWA1_002752</name>
</gene>
<keyword evidence="2" id="KW-1185">Reference proteome</keyword>
<dbReference type="KEGG" id="bdw:94337049"/>
<evidence type="ECO:0000313" key="1">
    <source>
        <dbReference type="EMBL" id="KAK2196152.1"/>
    </source>
</evidence>
<name>A0AAD9UNS4_9APIC</name>
<dbReference type="Proteomes" id="UP001214638">
    <property type="component" value="Unassembled WGS sequence"/>
</dbReference>
<reference evidence="1" key="1">
    <citation type="journal article" date="2023" name="Nat. Microbiol.">
        <title>Babesia duncani multi-omics identifies virulence factors and drug targets.</title>
        <authorList>
            <person name="Singh P."/>
            <person name="Lonardi S."/>
            <person name="Liang Q."/>
            <person name="Vydyam P."/>
            <person name="Khabirova E."/>
            <person name="Fang T."/>
            <person name="Gihaz S."/>
            <person name="Thekkiniath J."/>
            <person name="Munshi M."/>
            <person name="Abel S."/>
            <person name="Ciampossin L."/>
            <person name="Batugedara G."/>
            <person name="Gupta M."/>
            <person name="Lu X.M."/>
            <person name="Lenz T."/>
            <person name="Chakravarty S."/>
            <person name="Cornillot E."/>
            <person name="Hu Y."/>
            <person name="Ma W."/>
            <person name="Gonzalez L.M."/>
            <person name="Sanchez S."/>
            <person name="Estrada K."/>
            <person name="Sanchez-Flores A."/>
            <person name="Montero E."/>
            <person name="Harb O.S."/>
            <person name="Le Roch K.G."/>
            <person name="Mamoun C.B."/>
        </authorList>
    </citation>
    <scope>NUCLEOTIDE SEQUENCE</scope>
    <source>
        <strain evidence="1">WA1</strain>
    </source>
</reference>
<dbReference type="AlphaFoldDB" id="A0AAD9UNS4"/>
<evidence type="ECO:0000313" key="2">
    <source>
        <dbReference type="Proteomes" id="UP001214638"/>
    </source>
</evidence>
<sequence>MYPIVIIGGILLIASTNILPPLAARKLVHIGVGIVLALVNYPVGIVRGFIEVVAISAIVASILGQFRFGSRFDIGIISYNAFVLGCLWTNTPLRALLCMFIVDPVAAIVGRAIPSPTWCKKKTVSSGSLQYPRSMAHLQHR</sequence>
<dbReference type="EMBL" id="JALLKP010000003">
    <property type="protein sequence ID" value="KAK2196152.1"/>
    <property type="molecule type" value="Genomic_DNA"/>
</dbReference>
<proteinExistence type="predicted"/>
<comment type="caution">
    <text evidence="1">The sequence shown here is derived from an EMBL/GenBank/DDBJ whole genome shotgun (WGS) entry which is preliminary data.</text>
</comment>
<dbReference type="RefSeq" id="XP_067802994.1">
    <property type="nucleotide sequence ID" value="XM_067947772.1"/>
</dbReference>
<dbReference type="GeneID" id="94337049"/>
<protein>
    <submittedName>
        <fullName evidence="1">Uncharacterized protein</fullName>
    </submittedName>
</protein>